<dbReference type="PIRSF" id="PIRSF006519">
    <property type="entry name" value="GOGAT_dom3"/>
    <property type="match status" value="1"/>
</dbReference>
<dbReference type="AlphaFoldDB" id="A0A7V4DDX0"/>
<evidence type="ECO:0000259" key="1">
    <source>
        <dbReference type="Pfam" id="PF01493"/>
    </source>
</evidence>
<gene>
    <name evidence="2" type="ORF">ENV30_01980</name>
</gene>
<dbReference type="PANTHER" id="PTHR39673">
    <property type="entry name" value="TUNGSTEN FORMYLMETHANOFURAN DEHYDROGENASE, SUBUNIT C (FWDC)"/>
    <property type="match status" value="1"/>
</dbReference>
<reference evidence="2" key="1">
    <citation type="journal article" date="2020" name="mSystems">
        <title>Genome- and Community-Level Interaction Insights into Carbon Utilization and Element Cycling Functions of Hydrothermarchaeota in Hydrothermal Sediment.</title>
        <authorList>
            <person name="Zhou Z."/>
            <person name="Liu Y."/>
            <person name="Xu W."/>
            <person name="Pan J."/>
            <person name="Luo Z.H."/>
            <person name="Li M."/>
        </authorList>
    </citation>
    <scope>NUCLEOTIDE SEQUENCE [LARGE SCALE GENOMIC DNA]</scope>
    <source>
        <strain evidence="2">SpSt-747</strain>
    </source>
</reference>
<dbReference type="InterPro" id="IPR012061">
    <property type="entry name" value="Glu_synth_lsu_3"/>
</dbReference>
<comment type="caution">
    <text evidence="2">The sequence shown here is derived from an EMBL/GenBank/DDBJ whole genome shotgun (WGS) entry which is preliminary data.</text>
</comment>
<dbReference type="GO" id="GO:0016491">
    <property type="term" value="F:oxidoreductase activity"/>
    <property type="evidence" value="ECO:0007669"/>
    <property type="project" value="InterPro"/>
</dbReference>
<dbReference type="Gene3D" id="2.160.20.60">
    <property type="entry name" value="Glutamate synthase, alpha subunit, C-terminal domain"/>
    <property type="match status" value="1"/>
</dbReference>
<dbReference type="InterPro" id="IPR002489">
    <property type="entry name" value="Glu_synth_asu_C"/>
</dbReference>
<sequence>MRVLHCRGKHYRDVNALVEAWWREGCRHIVLEGVCGHRYLGRALEGEGRIDIRGVPGDDLGMFLDGPSLWVFGNAQDGVGNTMNRGKIVVQGDARDILGLSMRGGKIWVRGNVGYRVGIHMKSYEDEYPVIVIGGATGDFLGEYMAGGLIAVLGLWTPEGRSPVGHFVASGMHGGKIFVRGAVAPSQVGAGIGLDVPTEEEFGELERYLEEFAADLAVSLPSLDRQDFVKIFPRTTRPYGRLYAY</sequence>
<dbReference type="SUPFAM" id="SSF69336">
    <property type="entry name" value="Alpha subunit of glutamate synthase, C-terminal domain"/>
    <property type="match status" value="1"/>
</dbReference>
<protein>
    <recommendedName>
        <fullName evidence="1">Glutamate synthase alpha subunit C-terminal domain-containing protein</fullName>
    </recommendedName>
</protein>
<accession>A0A7V4DDX0</accession>
<proteinExistence type="predicted"/>
<evidence type="ECO:0000313" key="2">
    <source>
        <dbReference type="EMBL" id="HGI30072.1"/>
    </source>
</evidence>
<dbReference type="EMBL" id="DTFV01000034">
    <property type="protein sequence ID" value="HGI30072.1"/>
    <property type="molecule type" value="Genomic_DNA"/>
</dbReference>
<name>A0A7V4DDX0_9BACT</name>
<organism evidence="2">
    <name type="scientific">Candidatus Caldatribacterium californiense</name>
    <dbReference type="NCBI Taxonomy" id="1454726"/>
    <lineage>
        <taxon>Bacteria</taxon>
        <taxon>Pseudomonadati</taxon>
        <taxon>Atribacterota</taxon>
        <taxon>Atribacteria</taxon>
        <taxon>Atribacterales</taxon>
        <taxon>Candidatus Caldatribacteriaceae</taxon>
        <taxon>Candidatus Caldatribacterium</taxon>
    </lineage>
</organism>
<dbReference type="PANTHER" id="PTHR39673:SF5">
    <property type="entry name" value="TUNGSTEN-CONTAINING FORMYLMETHANOFURAN DEHYDROGENASE 2 SUBUNIT C"/>
    <property type="match status" value="1"/>
</dbReference>
<feature type="domain" description="Glutamate synthase alpha subunit C-terminal" evidence="1">
    <location>
        <begin position="30"/>
        <end position="180"/>
    </location>
</feature>
<dbReference type="InterPro" id="IPR036485">
    <property type="entry name" value="Glu_synth_asu_C_sf"/>
</dbReference>
<dbReference type="Pfam" id="PF01493">
    <property type="entry name" value="GXGXG"/>
    <property type="match status" value="1"/>
</dbReference>